<dbReference type="AlphaFoldDB" id="A0A2Z7BGM7"/>
<dbReference type="EMBL" id="KV005755">
    <property type="protein sequence ID" value="KZV33522.1"/>
    <property type="molecule type" value="Genomic_DNA"/>
</dbReference>
<gene>
    <name evidence="1" type="ORF">F511_08602</name>
</gene>
<evidence type="ECO:0000313" key="2">
    <source>
        <dbReference type="Proteomes" id="UP000250235"/>
    </source>
</evidence>
<keyword evidence="2" id="KW-1185">Reference proteome</keyword>
<reference evidence="1 2" key="1">
    <citation type="journal article" date="2015" name="Proc. Natl. Acad. Sci. U.S.A.">
        <title>The resurrection genome of Boea hygrometrica: A blueprint for survival of dehydration.</title>
        <authorList>
            <person name="Xiao L."/>
            <person name="Yang G."/>
            <person name="Zhang L."/>
            <person name="Yang X."/>
            <person name="Zhao S."/>
            <person name="Ji Z."/>
            <person name="Zhou Q."/>
            <person name="Hu M."/>
            <person name="Wang Y."/>
            <person name="Chen M."/>
            <person name="Xu Y."/>
            <person name="Jin H."/>
            <person name="Xiao X."/>
            <person name="Hu G."/>
            <person name="Bao F."/>
            <person name="Hu Y."/>
            <person name="Wan P."/>
            <person name="Li L."/>
            <person name="Deng X."/>
            <person name="Kuang T."/>
            <person name="Xiang C."/>
            <person name="Zhu J.K."/>
            <person name="Oliver M.J."/>
            <person name="He Y."/>
        </authorList>
    </citation>
    <scope>NUCLEOTIDE SEQUENCE [LARGE SCALE GENOMIC DNA]</scope>
    <source>
        <strain evidence="2">cv. XS01</strain>
    </source>
</reference>
<evidence type="ECO:0000313" key="1">
    <source>
        <dbReference type="EMBL" id="KZV33522.1"/>
    </source>
</evidence>
<sequence length="106" mass="11175">MASHDARPMPAGLALMVARWSKGTHDCAPCIARRCTSIAQPGCATCVRARWSKGTHDCAPCIARRCTSIAQPGCATCVRPCAARCDGSGGGRPANFPAALRRLIFF</sequence>
<dbReference type="Proteomes" id="UP000250235">
    <property type="component" value="Unassembled WGS sequence"/>
</dbReference>
<organism evidence="1 2">
    <name type="scientific">Dorcoceras hygrometricum</name>
    <dbReference type="NCBI Taxonomy" id="472368"/>
    <lineage>
        <taxon>Eukaryota</taxon>
        <taxon>Viridiplantae</taxon>
        <taxon>Streptophyta</taxon>
        <taxon>Embryophyta</taxon>
        <taxon>Tracheophyta</taxon>
        <taxon>Spermatophyta</taxon>
        <taxon>Magnoliopsida</taxon>
        <taxon>eudicotyledons</taxon>
        <taxon>Gunneridae</taxon>
        <taxon>Pentapetalae</taxon>
        <taxon>asterids</taxon>
        <taxon>lamiids</taxon>
        <taxon>Lamiales</taxon>
        <taxon>Gesneriaceae</taxon>
        <taxon>Didymocarpoideae</taxon>
        <taxon>Trichosporeae</taxon>
        <taxon>Loxocarpinae</taxon>
        <taxon>Dorcoceras</taxon>
    </lineage>
</organism>
<proteinExistence type="predicted"/>
<accession>A0A2Z7BGM7</accession>
<name>A0A2Z7BGM7_9LAMI</name>
<protein>
    <submittedName>
        <fullName evidence="1">Uncharacterized protein</fullName>
    </submittedName>
</protein>